<dbReference type="STRING" id="365044.Pnap_1011"/>
<comment type="similarity">
    <text evidence="1">Belongs to the UPF0065 (bug) family.</text>
</comment>
<reference evidence="3" key="1">
    <citation type="journal article" date="2009" name="Environ. Microbiol.">
        <title>The genome of Polaromonas naphthalenivorans strain CJ2, isolated from coal tar-contaminated sediment, reveals physiological and metabolic versatility and evolution through extensive horizontal gene transfer.</title>
        <authorList>
            <person name="Yagi J.M."/>
            <person name="Sims D."/>
            <person name="Brettin T."/>
            <person name="Bruce D."/>
            <person name="Madsen E.L."/>
        </authorList>
    </citation>
    <scope>NUCLEOTIDE SEQUENCE [LARGE SCALE GENOMIC DNA]</scope>
    <source>
        <strain evidence="3">CJ2</strain>
    </source>
</reference>
<dbReference type="HOGENOM" id="CLU_045683_0_1_4"/>
<evidence type="ECO:0000313" key="2">
    <source>
        <dbReference type="EMBL" id="ABM36328.1"/>
    </source>
</evidence>
<dbReference type="InterPro" id="IPR005064">
    <property type="entry name" value="BUG"/>
</dbReference>
<evidence type="ECO:0000313" key="3">
    <source>
        <dbReference type="Proteomes" id="UP000000644"/>
    </source>
</evidence>
<dbReference type="SUPFAM" id="SSF53850">
    <property type="entry name" value="Periplasmic binding protein-like II"/>
    <property type="match status" value="1"/>
</dbReference>
<name>A1VL00_POLNA</name>
<evidence type="ECO:0000256" key="1">
    <source>
        <dbReference type="ARBA" id="ARBA00006987"/>
    </source>
</evidence>
<dbReference type="KEGG" id="pna:Pnap_1011"/>
<accession>A1VL00</accession>
<gene>
    <name evidence="2" type="ordered locus">Pnap_1011</name>
</gene>
<dbReference type="EMBL" id="CP000529">
    <property type="protein sequence ID" value="ABM36328.1"/>
    <property type="molecule type" value="Genomic_DNA"/>
</dbReference>
<dbReference type="Pfam" id="PF03401">
    <property type="entry name" value="TctC"/>
    <property type="match status" value="1"/>
</dbReference>
<keyword evidence="3" id="KW-1185">Reference proteome</keyword>
<dbReference type="InterPro" id="IPR042100">
    <property type="entry name" value="Bug_dom1"/>
</dbReference>
<dbReference type="PANTHER" id="PTHR42928:SF5">
    <property type="entry name" value="BLR1237 PROTEIN"/>
    <property type="match status" value="1"/>
</dbReference>
<dbReference type="PANTHER" id="PTHR42928">
    <property type="entry name" value="TRICARBOXYLATE-BINDING PROTEIN"/>
    <property type="match status" value="1"/>
</dbReference>
<dbReference type="CDD" id="cd13578">
    <property type="entry name" value="PBP2_Bug27"/>
    <property type="match status" value="1"/>
</dbReference>
<organism evidence="2 3">
    <name type="scientific">Polaromonas naphthalenivorans (strain CJ2)</name>
    <dbReference type="NCBI Taxonomy" id="365044"/>
    <lineage>
        <taxon>Bacteria</taxon>
        <taxon>Pseudomonadati</taxon>
        <taxon>Pseudomonadota</taxon>
        <taxon>Betaproteobacteria</taxon>
        <taxon>Burkholderiales</taxon>
        <taxon>Comamonadaceae</taxon>
        <taxon>Polaromonas</taxon>
    </lineage>
</organism>
<dbReference type="Proteomes" id="UP000000644">
    <property type="component" value="Chromosome"/>
</dbReference>
<sequence length="395" mass="41200">MPGDCRFFSLNRLGDTLVQAVVPSRQRGCKPCRPVMAQSCVNMTIADSPLFCSTMNDHSKRALSRRQALALFAGAGASLAMPAAMAQGPSTNPAAYSAYPERAVRIVVPFAPGAGTDAMARLVAQKLGEVMNATFVVDNRAGASGAIGTQYVAQAPADGYTLLLAASPFTTVAASVPGAHYDPLRQFTPVGMIATGPLVWAANTSLPVNSMKELITLARQKPGVLNYGSAGAGGVNHLVLELLKARTGTFITHIPYRGVAPATMDMIGGQIQLVTGTIPALLPFIRSGSIKPLAVTSAKRSSALPDVPSMLEAGLAGIDVVNYFALMAPAGTPAAIVNRLNAAINKVVALPEVLARFKADAVEAAPGSPALLGHFIEADYRAWRNVVKTQNLKIE</sequence>
<dbReference type="Gene3D" id="3.40.190.150">
    <property type="entry name" value="Bordetella uptake gene, domain 1"/>
    <property type="match status" value="1"/>
</dbReference>
<dbReference type="Gene3D" id="3.40.190.10">
    <property type="entry name" value="Periplasmic binding protein-like II"/>
    <property type="match status" value="1"/>
</dbReference>
<dbReference type="eggNOG" id="COG3181">
    <property type="taxonomic scope" value="Bacteria"/>
</dbReference>
<dbReference type="AlphaFoldDB" id="A1VL00"/>
<proteinExistence type="inferred from homology"/>
<protein>
    <submittedName>
        <fullName evidence="2">Uncharacterized protein UPF0065</fullName>
    </submittedName>
</protein>